<dbReference type="Pfam" id="PF00172">
    <property type="entry name" value="Zn_clus"/>
    <property type="match status" value="1"/>
</dbReference>
<feature type="compositionally biased region" description="Polar residues" evidence="2">
    <location>
        <begin position="93"/>
        <end position="102"/>
    </location>
</feature>
<proteinExistence type="predicted"/>
<dbReference type="PROSITE" id="PS00463">
    <property type="entry name" value="ZN2_CY6_FUNGAL_1"/>
    <property type="match status" value="1"/>
</dbReference>
<dbReference type="GO" id="GO:0000981">
    <property type="term" value="F:DNA-binding transcription factor activity, RNA polymerase II-specific"/>
    <property type="evidence" value="ECO:0007669"/>
    <property type="project" value="InterPro"/>
</dbReference>
<organism evidence="4 5">
    <name type="scientific">Staphylotrichum longicolle</name>
    <dbReference type="NCBI Taxonomy" id="669026"/>
    <lineage>
        <taxon>Eukaryota</taxon>
        <taxon>Fungi</taxon>
        <taxon>Dikarya</taxon>
        <taxon>Ascomycota</taxon>
        <taxon>Pezizomycotina</taxon>
        <taxon>Sordariomycetes</taxon>
        <taxon>Sordariomycetidae</taxon>
        <taxon>Sordariales</taxon>
        <taxon>Chaetomiaceae</taxon>
        <taxon>Staphylotrichum</taxon>
    </lineage>
</organism>
<evidence type="ECO:0000256" key="2">
    <source>
        <dbReference type="SAM" id="MobiDB-lite"/>
    </source>
</evidence>
<dbReference type="SUPFAM" id="SSF57701">
    <property type="entry name" value="Zn2/Cys6 DNA-binding domain"/>
    <property type="match status" value="1"/>
</dbReference>
<dbReference type="InterPro" id="IPR001138">
    <property type="entry name" value="Zn2Cys6_DnaBD"/>
</dbReference>
<feature type="compositionally biased region" description="Low complexity" evidence="2">
    <location>
        <begin position="362"/>
        <end position="374"/>
    </location>
</feature>
<dbReference type="CDD" id="cd00067">
    <property type="entry name" value="GAL4"/>
    <property type="match status" value="1"/>
</dbReference>
<keyword evidence="5" id="KW-1185">Reference proteome</keyword>
<protein>
    <recommendedName>
        <fullName evidence="3">Zn(2)-C6 fungal-type domain-containing protein</fullName>
    </recommendedName>
</protein>
<gene>
    <name evidence="4" type="ORF">NEMBOFW57_010570</name>
</gene>
<reference evidence="4" key="1">
    <citation type="submission" date="2023-02" db="EMBL/GenBank/DDBJ databases">
        <authorList>
            <person name="Palmer J.M."/>
        </authorList>
    </citation>
    <scope>NUCLEOTIDE SEQUENCE</scope>
    <source>
        <strain evidence="4">FW57</strain>
    </source>
</reference>
<name>A0AAD4HUE3_9PEZI</name>
<keyword evidence="1" id="KW-0539">Nucleus</keyword>
<feature type="region of interest" description="Disordered" evidence="2">
    <location>
        <begin position="350"/>
        <end position="374"/>
    </location>
</feature>
<dbReference type="InterPro" id="IPR036864">
    <property type="entry name" value="Zn2-C6_fun-type_DNA-bd_sf"/>
</dbReference>
<dbReference type="GO" id="GO:0008270">
    <property type="term" value="F:zinc ion binding"/>
    <property type="evidence" value="ECO:0007669"/>
    <property type="project" value="InterPro"/>
</dbReference>
<dbReference type="Gene3D" id="4.10.240.10">
    <property type="entry name" value="Zn(2)-C6 fungal-type DNA-binding domain"/>
    <property type="match status" value="1"/>
</dbReference>
<evidence type="ECO:0000259" key="3">
    <source>
        <dbReference type="PROSITE" id="PS50048"/>
    </source>
</evidence>
<evidence type="ECO:0000313" key="5">
    <source>
        <dbReference type="Proteomes" id="UP001197093"/>
    </source>
</evidence>
<dbReference type="EMBL" id="JAHCVI010000006">
    <property type="protein sequence ID" value="KAG7284207.1"/>
    <property type="molecule type" value="Genomic_DNA"/>
</dbReference>
<comment type="caution">
    <text evidence="4">The sequence shown here is derived from an EMBL/GenBank/DDBJ whole genome shotgun (WGS) entry which is preliminary data.</text>
</comment>
<feature type="compositionally biased region" description="Basic and acidic residues" evidence="2">
    <location>
        <begin position="119"/>
        <end position="129"/>
    </location>
</feature>
<accession>A0AAD4HUE3</accession>
<feature type="region of interest" description="Disordered" evidence="2">
    <location>
        <begin position="80"/>
        <end position="103"/>
    </location>
</feature>
<evidence type="ECO:0000313" key="4">
    <source>
        <dbReference type="EMBL" id="KAG7284207.1"/>
    </source>
</evidence>
<dbReference type="Proteomes" id="UP001197093">
    <property type="component" value="Unassembled WGS sequence"/>
</dbReference>
<evidence type="ECO:0000256" key="1">
    <source>
        <dbReference type="ARBA" id="ARBA00023242"/>
    </source>
</evidence>
<dbReference type="PROSITE" id="PS50048">
    <property type="entry name" value="ZN2_CY6_FUNGAL_2"/>
    <property type="match status" value="1"/>
</dbReference>
<sequence length="564" mass="60953">MLAPPIPVPTTLMAPMPTATSLRYSRRSACDRCRAYKLRCQRDERFGKPCERCAKSRLACTTTFDPATSSAALSSAASSAACQSSRPNPVPHLQTQQQNGNGQIHVDPREQQALLPSRESLHSPPDQRDRRHSSFTHSQREHDNARFQRQGEVPPEPPTDMGRNDNRSSDSMLLDSNSLVLDPMDFALPHMPFDANDLSLLMADHSPTRGESHEDDATLCGPGPGSAGTNLGWGSHGAHPEACLDTGREHRDVEPDMMGPPVDTQRLTGTYKDLLKLSLELVEDREILDSQAPLTALPSVAPLTCSSIKQQQPINRVLNQTARFWDIVKAISSASQESCAVSSASSGCGSASDGARSGGSGSQTRSNSTSSSSFSQVNFSSLRHVRDTASLSSNGDLDSNFSGSSLSSLPTSAAGRQDHLLMINLVTTYVNLLRNCRAVFTRLYHALQINPSPESNAMLSLPSLKFGEFQLENNVSIQVKVLIEITSGMLQRIGNALGINTGPGPSGHLSPDDQDYRLPFLNDPVALSTHEIILSQESMQGGIHGGDPTLADIMNNLKRLLESR</sequence>
<feature type="domain" description="Zn(2)-C6 fungal-type" evidence="3">
    <location>
        <begin position="29"/>
        <end position="62"/>
    </location>
</feature>
<feature type="region of interest" description="Disordered" evidence="2">
    <location>
        <begin position="116"/>
        <end position="172"/>
    </location>
</feature>
<dbReference type="AlphaFoldDB" id="A0AAD4HUE3"/>